<dbReference type="Proteomes" id="UP000655588">
    <property type="component" value="Unassembled WGS sequence"/>
</dbReference>
<gene>
    <name evidence="2" type="ORF">E2986_12293</name>
</gene>
<evidence type="ECO:0000313" key="3">
    <source>
        <dbReference type="Proteomes" id="UP000655588"/>
    </source>
</evidence>
<reference evidence="2" key="1">
    <citation type="submission" date="2019-11" db="EMBL/GenBank/DDBJ databases">
        <title>The nuclear and mitochondrial genomes of Frieseomelitta varia - a highly eusocial stingless bee (Meliponini) with a permanently sterile worker caste.</title>
        <authorList>
            <person name="Freitas F.C.P."/>
            <person name="Lourenco A.P."/>
            <person name="Nunes F.M.F."/>
            <person name="Paschoal A.R."/>
            <person name="Abreu F.C.P."/>
            <person name="Barbin F.O."/>
            <person name="Bataglia L."/>
            <person name="Cardoso-Junior C.A.M."/>
            <person name="Cervoni M.S."/>
            <person name="Silva S.R."/>
            <person name="Dalarmi F."/>
            <person name="Del Lama M.A."/>
            <person name="Depintor T.S."/>
            <person name="Ferreira K.M."/>
            <person name="Goria P.S."/>
            <person name="Jaskot M.C."/>
            <person name="Lago D.C."/>
            <person name="Luna-Lucena D."/>
            <person name="Moda L.M."/>
            <person name="Nascimento L."/>
            <person name="Pedrino M."/>
            <person name="Rabico F.O."/>
            <person name="Sanches F.C."/>
            <person name="Santos D.E."/>
            <person name="Santos C.G."/>
            <person name="Vieira J."/>
            <person name="Lopes T.F."/>
            <person name="Barchuk A.R."/>
            <person name="Hartfelder K."/>
            <person name="Simoes Z.L.P."/>
            <person name="Bitondi M.M.G."/>
            <person name="Pinheiro D.G."/>
        </authorList>
    </citation>
    <scope>NUCLEOTIDE SEQUENCE</scope>
    <source>
        <strain evidence="2">USP_RPSP 00005682</strain>
        <tissue evidence="2">Whole individual</tissue>
    </source>
</reference>
<feature type="chain" id="PRO_5032394161" evidence="1">
    <location>
        <begin position="21"/>
        <end position="40"/>
    </location>
</feature>
<dbReference type="AlphaFoldDB" id="A0A833S189"/>
<protein>
    <submittedName>
        <fullName evidence="2">Uncharacterized protein</fullName>
    </submittedName>
</protein>
<keyword evidence="1" id="KW-0732">Signal</keyword>
<evidence type="ECO:0000256" key="1">
    <source>
        <dbReference type="SAM" id="SignalP"/>
    </source>
</evidence>
<comment type="caution">
    <text evidence="2">The sequence shown here is derived from an EMBL/GenBank/DDBJ whole genome shotgun (WGS) entry which is preliminary data.</text>
</comment>
<evidence type="ECO:0000313" key="2">
    <source>
        <dbReference type="EMBL" id="KAF3425181.1"/>
    </source>
</evidence>
<sequence length="40" mass="4769">IVFLAFFFFFYSWKLGPSISSFEFRLILYCNFGTKNSRCA</sequence>
<proteinExistence type="predicted"/>
<name>A0A833S189_9HYME</name>
<organism evidence="2 3">
    <name type="scientific">Frieseomelitta varia</name>
    <dbReference type="NCBI Taxonomy" id="561572"/>
    <lineage>
        <taxon>Eukaryota</taxon>
        <taxon>Metazoa</taxon>
        <taxon>Ecdysozoa</taxon>
        <taxon>Arthropoda</taxon>
        <taxon>Hexapoda</taxon>
        <taxon>Insecta</taxon>
        <taxon>Pterygota</taxon>
        <taxon>Neoptera</taxon>
        <taxon>Endopterygota</taxon>
        <taxon>Hymenoptera</taxon>
        <taxon>Apocrita</taxon>
        <taxon>Aculeata</taxon>
        <taxon>Apoidea</taxon>
        <taxon>Anthophila</taxon>
        <taxon>Apidae</taxon>
        <taxon>Frieseomelitta</taxon>
    </lineage>
</organism>
<dbReference type="EMBL" id="WNWW01000412">
    <property type="protein sequence ID" value="KAF3425181.1"/>
    <property type="molecule type" value="Genomic_DNA"/>
</dbReference>
<feature type="signal peptide" evidence="1">
    <location>
        <begin position="1"/>
        <end position="20"/>
    </location>
</feature>
<keyword evidence="3" id="KW-1185">Reference proteome</keyword>
<feature type="non-terminal residue" evidence="2">
    <location>
        <position position="1"/>
    </location>
</feature>
<accession>A0A833S189</accession>